<organism evidence="1 2">
    <name type="scientific">Staurois parvus</name>
    <dbReference type="NCBI Taxonomy" id="386267"/>
    <lineage>
        <taxon>Eukaryota</taxon>
        <taxon>Metazoa</taxon>
        <taxon>Chordata</taxon>
        <taxon>Craniata</taxon>
        <taxon>Vertebrata</taxon>
        <taxon>Euteleostomi</taxon>
        <taxon>Amphibia</taxon>
        <taxon>Batrachia</taxon>
        <taxon>Anura</taxon>
        <taxon>Neobatrachia</taxon>
        <taxon>Ranoidea</taxon>
        <taxon>Ranidae</taxon>
        <taxon>Staurois</taxon>
    </lineage>
</organism>
<keyword evidence="2" id="KW-1185">Reference proteome</keyword>
<gene>
    <name evidence="1" type="ORF">SPARVUS_LOCUS2444478</name>
</gene>
<dbReference type="EMBL" id="CATNWA010002978">
    <property type="protein sequence ID" value="CAI9544242.1"/>
    <property type="molecule type" value="Genomic_DNA"/>
</dbReference>
<protein>
    <submittedName>
        <fullName evidence="1">Uncharacterized protein</fullName>
    </submittedName>
</protein>
<accession>A0ABN9B9H0</accession>
<evidence type="ECO:0000313" key="1">
    <source>
        <dbReference type="EMBL" id="CAI9544242.1"/>
    </source>
</evidence>
<comment type="caution">
    <text evidence="1">The sequence shown here is derived from an EMBL/GenBank/DDBJ whole genome shotgun (WGS) entry which is preliminary data.</text>
</comment>
<proteinExistence type="predicted"/>
<dbReference type="Proteomes" id="UP001162483">
    <property type="component" value="Unassembled WGS sequence"/>
</dbReference>
<evidence type="ECO:0000313" key="2">
    <source>
        <dbReference type="Proteomes" id="UP001162483"/>
    </source>
</evidence>
<name>A0ABN9B9H0_9NEOB</name>
<reference evidence="1" key="1">
    <citation type="submission" date="2023-05" db="EMBL/GenBank/DDBJ databases">
        <authorList>
            <person name="Stuckert A."/>
        </authorList>
    </citation>
    <scope>NUCLEOTIDE SEQUENCE</scope>
</reference>
<sequence>MIGTIPVSNQLYGQLAETLAAFSGSPDGTGLPEKNVEGSGGGWHCLPLLGKAILQASSWYNHSKPSDVPVRR</sequence>